<dbReference type="InterPro" id="IPR020616">
    <property type="entry name" value="Thiolase_N"/>
</dbReference>
<dbReference type="Pfam" id="PF00108">
    <property type="entry name" value="Thiolase_N"/>
    <property type="match status" value="1"/>
</dbReference>
<dbReference type="NCBIfam" id="TIGR01930">
    <property type="entry name" value="AcCoA-C-Actrans"/>
    <property type="match status" value="1"/>
</dbReference>
<dbReference type="InterPro" id="IPR002155">
    <property type="entry name" value="Thiolase"/>
</dbReference>
<evidence type="ECO:0000259" key="8">
    <source>
        <dbReference type="Pfam" id="PF00108"/>
    </source>
</evidence>
<dbReference type="Proteomes" id="UP001551695">
    <property type="component" value="Unassembled WGS sequence"/>
</dbReference>
<dbReference type="GO" id="GO:0003985">
    <property type="term" value="F:acetyl-CoA C-acetyltransferase activity"/>
    <property type="evidence" value="ECO:0007669"/>
    <property type="project" value="UniProtKB-EC"/>
</dbReference>
<feature type="domain" description="Thiolase C-terminal" evidence="9">
    <location>
        <begin position="271"/>
        <end position="391"/>
    </location>
</feature>
<evidence type="ECO:0000313" key="11">
    <source>
        <dbReference type="Proteomes" id="UP001551695"/>
    </source>
</evidence>
<dbReference type="EC" id="2.3.1.9" evidence="2"/>
<evidence type="ECO:0000313" key="10">
    <source>
        <dbReference type="EMBL" id="MEV0712815.1"/>
    </source>
</evidence>
<protein>
    <recommendedName>
        <fullName evidence="6">Probable acetyl-CoA acetyltransferase</fullName>
        <ecNumber evidence="2">2.3.1.9</ecNumber>
    </recommendedName>
    <alternativeName>
        <fullName evidence="5">Acetoacetyl-CoA thiolase</fullName>
    </alternativeName>
</protein>
<dbReference type="InterPro" id="IPR020617">
    <property type="entry name" value="Thiolase_C"/>
</dbReference>
<organism evidence="10 11">
    <name type="scientific">Nocardia aurea</name>
    <dbReference type="NCBI Taxonomy" id="2144174"/>
    <lineage>
        <taxon>Bacteria</taxon>
        <taxon>Bacillati</taxon>
        <taxon>Actinomycetota</taxon>
        <taxon>Actinomycetes</taxon>
        <taxon>Mycobacteriales</taxon>
        <taxon>Nocardiaceae</taxon>
        <taxon>Nocardia</taxon>
    </lineage>
</organism>
<evidence type="ECO:0000256" key="1">
    <source>
        <dbReference type="ARBA" id="ARBA00010982"/>
    </source>
</evidence>
<evidence type="ECO:0000256" key="2">
    <source>
        <dbReference type="ARBA" id="ARBA00012705"/>
    </source>
</evidence>
<evidence type="ECO:0000256" key="7">
    <source>
        <dbReference type="RuleBase" id="RU003557"/>
    </source>
</evidence>
<dbReference type="InterPro" id="IPR020610">
    <property type="entry name" value="Thiolase_AS"/>
</dbReference>
<dbReference type="InterPro" id="IPR020615">
    <property type="entry name" value="Thiolase_acyl_enz_int_AS"/>
</dbReference>
<dbReference type="EMBL" id="JBFAKC010000027">
    <property type="protein sequence ID" value="MEV0712815.1"/>
    <property type="molecule type" value="Genomic_DNA"/>
</dbReference>
<proteinExistence type="inferred from homology"/>
<name>A0ABV3G599_9NOCA</name>
<evidence type="ECO:0000256" key="6">
    <source>
        <dbReference type="ARBA" id="ARBA00040529"/>
    </source>
</evidence>
<dbReference type="CDD" id="cd00751">
    <property type="entry name" value="thiolase"/>
    <property type="match status" value="1"/>
</dbReference>
<keyword evidence="4 7" id="KW-0012">Acyltransferase</keyword>
<evidence type="ECO:0000256" key="4">
    <source>
        <dbReference type="ARBA" id="ARBA00023315"/>
    </source>
</evidence>
<feature type="domain" description="Thiolase N-terminal" evidence="8">
    <location>
        <begin position="5"/>
        <end position="262"/>
    </location>
</feature>
<evidence type="ECO:0000256" key="3">
    <source>
        <dbReference type="ARBA" id="ARBA00022679"/>
    </source>
</evidence>
<sequence>MTTTVIVSGARTPIGRLLGGLKSFSGSDLGGFAIKAALEKGGVAPEQVDYVIMGQVLTAGAGQIPARQAAVAGGIPMDVPALTLNKVCLSGISAIALADQLIRAGEFEIVVAGGQESMSQSPHLLEKSREGFKYGDVTLRDHMAYDGLYDIFTDQPMGALTELGNDRDYVAREEQEAFAAASHQRAAAAWKNGVFDDEVVPVAVPQRKGDPVLITEDEGIRADTTTESLAKLKPAFRKDGTITAGTASQISDGAAAVVVMSKAKAEELGLSWIAEIGAAGVVSGPDSTLQAQPANAIAKACAREGISPSDLDLIEINEAFAAVGIASARQLGIDQDKVNVNGGAIAVGHPLGMSGARILLHLALELKRRGGGIGAAALCGGGGQGDALIVRVPA</sequence>
<dbReference type="SUPFAM" id="SSF53901">
    <property type="entry name" value="Thiolase-like"/>
    <property type="match status" value="2"/>
</dbReference>
<comment type="similarity">
    <text evidence="1 7">Belongs to the thiolase-like superfamily. Thiolase family.</text>
</comment>
<keyword evidence="11" id="KW-1185">Reference proteome</keyword>
<accession>A0ABV3G599</accession>
<dbReference type="InterPro" id="IPR016039">
    <property type="entry name" value="Thiolase-like"/>
</dbReference>
<dbReference type="Gene3D" id="3.40.47.10">
    <property type="match status" value="2"/>
</dbReference>
<evidence type="ECO:0000259" key="9">
    <source>
        <dbReference type="Pfam" id="PF02803"/>
    </source>
</evidence>
<dbReference type="PANTHER" id="PTHR18919:SF107">
    <property type="entry name" value="ACETYL-COA ACETYLTRANSFERASE, CYTOSOLIC"/>
    <property type="match status" value="1"/>
</dbReference>
<comment type="caution">
    <text evidence="10">The sequence shown here is derived from an EMBL/GenBank/DDBJ whole genome shotgun (WGS) entry which is preliminary data.</text>
</comment>
<dbReference type="RefSeq" id="WP_355089725.1">
    <property type="nucleotide sequence ID" value="NZ_JBEXKW010000077.1"/>
</dbReference>
<dbReference type="PANTHER" id="PTHR18919">
    <property type="entry name" value="ACETYL-COA C-ACYLTRANSFERASE"/>
    <property type="match status" value="1"/>
</dbReference>
<dbReference type="InterPro" id="IPR020613">
    <property type="entry name" value="Thiolase_CS"/>
</dbReference>
<dbReference type="PROSITE" id="PS00098">
    <property type="entry name" value="THIOLASE_1"/>
    <property type="match status" value="1"/>
</dbReference>
<dbReference type="PIRSF" id="PIRSF000429">
    <property type="entry name" value="Ac-CoA_Ac_transf"/>
    <property type="match status" value="1"/>
</dbReference>
<dbReference type="PROSITE" id="PS00737">
    <property type="entry name" value="THIOLASE_2"/>
    <property type="match status" value="1"/>
</dbReference>
<evidence type="ECO:0000256" key="5">
    <source>
        <dbReference type="ARBA" id="ARBA00030755"/>
    </source>
</evidence>
<gene>
    <name evidence="10" type="ORF">AB0I48_35200</name>
</gene>
<keyword evidence="3 7" id="KW-0808">Transferase</keyword>
<dbReference type="PROSITE" id="PS00099">
    <property type="entry name" value="THIOLASE_3"/>
    <property type="match status" value="1"/>
</dbReference>
<dbReference type="Pfam" id="PF02803">
    <property type="entry name" value="Thiolase_C"/>
    <property type="match status" value="1"/>
</dbReference>
<reference evidence="10 11" key="1">
    <citation type="submission" date="2024-06" db="EMBL/GenBank/DDBJ databases">
        <title>The Natural Products Discovery Center: Release of the First 8490 Sequenced Strains for Exploring Actinobacteria Biosynthetic Diversity.</title>
        <authorList>
            <person name="Kalkreuter E."/>
            <person name="Kautsar S.A."/>
            <person name="Yang D."/>
            <person name="Bader C.D."/>
            <person name="Teijaro C.N."/>
            <person name="Fluegel L."/>
            <person name="Davis C.M."/>
            <person name="Simpson J.R."/>
            <person name="Lauterbach L."/>
            <person name="Steele A.D."/>
            <person name="Gui C."/>
            <person name="Meng S."/>
            <person name="Li G."/>
            <person name="Viehrig K."/>
            <person name="Ye F."/>
            <person name="Su P."/>
            <person name="Kiefer A.F."/>
            <person name="Nichols A."/>
            <person name="Cepeda A.J."/>
            <person name="Yan W."/>
            <person name="Fan B."/>
            <person name="Jiang Y."/>
            <person name="Adhikari A."/>
            <person name="Zheng C.-J."/>
            <person name="Schuster L."/>
            <person name="Cowan T.M."/>
            <person name="Smanski M.J."/>
            <person name="Chevrette M.G."/>
            <person name="De Carvalho L.P.S."/>
            <person name="Shen B."/>
        </authorList>
    </citation>
    <scope>NUCLEOTIDE SEQUENCE [LARGE SCALE GENOMIC DNA]</scope>
    <source>
        <strain evidence="10 11">NPDC050403</strain>
    </source>
</reference>